<dbReference type="InterPro" id="IPR035069">
    <property type="entry name" value="TTHA1013/TTHA0281-like"/>
</dbReference>
<name>A0A0F6HCR5_LEPIR</name>
<proteinExistence type="predicted"/>
<comment type="caution">
    <text evidence="1">The sequence shown here is derived from an EMBL/GenBank/DDBJ whole genome shotgun (WGS) entry which is preliminary data.</text>
</comment>
<organism evidence="1 2">
    <name type="scientific">Leptospira interrogans str. UI 12621</name>
    <dbReference type="NCBI Taxonomy" id="1049937"/>
    <lineage>
        <taxon>Bacteria</taxon>
        <taxon>Pseudomonadati</taxon>
        <taxon>Spirochaetota</taxon>
        <taxon>Spirochaetia</taxon>
        <taxon>Leptospirales</taxon>
        <taxon>Leptospiraceae</taxon>
        <taxon>Leptospira</taxon>
    </lineage>
</organism>
<accession>A0A0F6HCR5</accession>
<dbReference type="Gene3D" id="3.30.160.250">
    <property type="match status" value="1"/>
</dbReference>
<evidence type="ECO:0000313" key="2">
    <source>
        <dbReference type="Proteomes" id="UP000006324"/>
    </source>
</evidence>
<sequence>MVVGQGDSYEEALNDVKSAIRFHIETFGEEIFEEEFPVIEAFIAEAVAVD</sequence>
<evidence type="ECO:0008006" key="3">
    <source>
        <dbReference type="Google" id="ProtNLM"/>
    </source>
</evidence>
<evidence type="ECO:0000313" key="1">
    <source>
        <dbReference type="EMBL" id="EKO26099.1"/>
    </source>
</evidence>
<protein>
    <recommendedName>
        <fullName evidence="3">Type II toxin-antitoxin system HicB family antitoxin</fullName>
    </recommendedName>
</protein>
<dbReference type="SUPFAM" id="SSF143100">
    <property type="entry name" value="TTHA1013/TTHA0281-like"/>
    <property type="match status" value="1"/>
</dbReference>
<reference evidence="1 2" key="1">
    <citation type="submission" date="2012-09" db="EMBL/GenBank/DDBJ databases">
        <authorList>
            <person name="Harkins D.M."/>
            <person name="Durkin A.S."/>
            <person name="Brinkac L.M."/>
            <person name="Selengut J.D."/>
            <person name="Sanka R."/>
            <person name="DePew J."/>
            <person name="Purushe J."/>
            <person name="Chanthongthip A."/>
            <person name="Lattana O."/>
            <person name="Phetsouvanh R."/>
            <person name="Newton P.N."/>
            <person name="Vinetz J.M."/>
            <person name="Sutton G.G."/>
            <person name="Nelson W.C."/>
            <person name="Fouts D.E."/>
        </authorList>
    </citation>
    <scope>NUCLEOTIDE SEQUENCE [LARGE SCALE GENOMIC DNA]</scope>
    <source>
        <strain evidence="1 2">UI 12621</strain>
    </source>
</reference>
<dbReference type="Proteomes" id="UP000006324">
    <property type="component" value="Unassembled WGS sequence"/>
</dbReference>
<dbReference type="EMBL" id="AHNQ02000018">
    <property type="protein sequence ID" value="EKO26099.1"/>
    <property type="molecule type" value="Genomic_DNA"/>
</dbReference>
<gene>
    <name evidence="1" type="ORF">LEP1GSC104_3937</name>
</gene>
<dbReference type="AlphaFoldDB" id="A0A0F6HCR5"/>